<comment type="caution">
    <text evidence="1">The sequence shown here is derived from an EMBL/GenBank/DDBJ whole genome shotgun (WGS) entry which is preliminary data.</text>
</comment>
<evidence type="ECO:0000313" key="2">
    <source>
        <dbReference type="Proteomes" id="UP001595990"/>
    </source>
</evidence>
<dbReference type="EMBL" id="JBHSFS010000013">
    <property type="protein sequence ID" value="MFC4516377.1"/>
    <property type="molecule type" value="Genomic_DNA"/>
</dbReference>
<gene>
    <name evidence="1" type="ORF">ACFPEN_26020</name>
</gene>
<accession>A0ABV9BQI7</accession>
<evidence type="ECO:0000313" key="1">
    <source>
        <dbReference type="EMBL" id="MFC4516377.1"/>
    </source>
</evidence>
<organism evidence="1 2">
    <name type="scientific">Streptomyces ehimensis</name>
    <dbReference type="NCBI Taxonomy" id="68195"/>
    <lineage>
        <taxon>Bacteria</taxon>
        <taxon>Bacillati</taxon>
        <taxon>Actinomycetota</taxon>
        <taxon>Actinomycetes</taxon>
        <taxon>Kitasatosporales</taxon>
        <taxon>Streptomycetaceae</taxon>
        <taxon>Streptomyces</taxon>
    </lineage>
</organism>
<keyword evidence="2" id="KW-1185">Reference proteome</keyword>
<dbReference type="RefSeq" id="WP_411952128.1">
    <property type="nucleotide sequence ID" value="NZ_JBHSFS010000013.1"/>
</dbReference>
<name>A0ABV9BQI7_9ACTN</name>
<dbReference type="Proteomes" id="UP001595990">
    <property type="component" value="Unassembled WGS sequence"/>
</dbReference>
<sequence>MNEGHLLPIRKGAAAVVVDLQPTTAALEEPEGVPTALPQQPPVLGLPDLPSLLKDVCS</sequence>
<protein>
    <submittedName>
        <fullName evidence="1">Uncharacterized protein</fullName>
    </submittedName>
</protein>
<proteinExistence type="predicted"/>
<reference evidence="2" key="1">
    <citation type="journal article" date="2019" name="Int. J. Syst. Evol. Microbiol.">
        <title>The Global Catalogue of Microorganisms (GCM) 10K type strain sequencing project: providing services to taxonomists for standard genome sequencing and annotation.</title>
        <authorList>
            <consortium name="The Broad Institute Genomics Platform"/>
            <consortium name="The Broad Institute Genome Sequencing Center for Infectious Disease"/>
            <person name="Wu L."/>
            <person name="Ma J."/>
        </authorList>
    </citation>
    <scope>NUCLEOTIDE SEQUENCE [LARGE SCALE GENOMIC DNA]</scope>
    <source>
        <strain evidence="2">CECT 8064</strain>
    </source>
</reference>